<sequence length="129" mass="14859">MENMVSCKGTFGGGKASADFDTQDAIFFHGVTYDLSTTNLSQDFYHRLGRRRYRAQTCDRMVCDRGSGRVRLPLQYLWPKHSPNNSRMPRCGDDEDWQITSELYFSVCVSQATYNKGQKLIKLQTRETV</sequence>
<evidence type="ECO:0000313" key="1">
    <source>
        <dbReference type="EMBL" id="GFO03085.1"/>
    </source>
</evidence>
<organism evidence="1 2">
    <name type="scientific">Plakobranchus ocellatus</name>
    <dbReference type="NCBI Taxonomy" id="259542"/>
    <lineage>
        <taxon>Eukaryota</taxon>
        <taxon>Metazoa</taxon>
        <taxon>Spiralia</taxon>
        <taxon>Lophotrochozoa</taxon>
        <taxon>Mollusca</taxon>
        <taxon>Gastropoda</taxon>
        <taxon>Heterobranchia</taxon>
        <taxon>Euthyneura</taxon>
        <taxon>Panpulmonata</taxon>
        <taxon>Sacoglossa</taxon>
        <taxon>Placobranchoidea</taxon>
        <taxon>Plakobranchidae</taxon>
        <taxon>Plakobranchus</taxon>
    </lineage>
</organism>
<accession>A0AAV4A4N1</accession>
<evidence type="ECO:0000313" key="2">
    <source>
        <dbReference type="Proteomes" id="UP000735302"/>
    </source>
</evidence>
<gene>
    <name evidence="1" type="ORF">PoB_002959000</name>
</gene>
<reference evidence="1 2" key="1">
    <citation type="journal article" date="2021" name="Elife">
        <title>Chloroplast acquisition without the gene transfer in kleptoplastic sea slugs, Plakobranchus ocellatus.</title>
        <authorList>
            <person name="Maeda T."/>
            <person name="Takahashi S."/>
            <person name="Yoshida T."/>
            <person name="Shimamura S."/>
            <person name="Takaki Y."/>
            <person name="Nagai Y."/>
            <person name="Toyoda A."/>
            <person name="Suzuki Y."/>
            <person name="Arimoto A."/>
            <person name="Ishii H."/>
            <person name="Satoh N."/>
            <person name="Nishiyama T."/>
            <person name="Hasebe M."/>
            <person name="Maruyama T."/>
            <person name="Minagawa J."/>
            <person name="Obokata J."/>
            <person name="Shigenobu S."/>
        </authorList>
    </citation>
    <scope>NUCLEOTIDE SEQUENCE [LARGE SCALE GENOMIC DNA]</scope>
</reference>
<dbReference type="EMBL" id="BLXT01003724">
    <property type="protein sequence ID" value="GFO03085.1"/>
    <property type="molecule type" value="Genomic_DNA"/>
</dbReference>
<name>A0AAV4A4N1_9GAST</name>
<comment type="caution">
    <text evidence="1">The sequence shown here is derived from an EMBL/GenBank/DDBJ whole genome shotgun (WGS) entry which is preliminary data.</text>
</comment>
<proteinExistence type="predicted"/>
<dbReference type="Proteomes" id="UP000735302">
    <property type="component" value="Unassembled WGS sequence"/>
</dbReference>
<dbReference type="AlphaFoldDB" id="A0AAV4A4N1"/>
<keyword evidence="2" id="KW-1185">Reference proteome</keyword>
<protein>
    <submittedName>
        <fullName evidence="1">Uncharacterized protein</fullName>
    </submittedName>
</protein>